<comment type="subcellular location">
    <subcellularLocation>
        <location evidence="2">Cytoplasm</location>
    </subcellularLocation>
    <subcellularLocation>
        <location evidence="1">Nucleus</location>
    </subcellularLocation>
</comment>
<dbReference type="GO" id="GO:0005654">
    <property type="term" value="C:nucleoplasm"/>
    <property type="evidence" value="ECO:0007669"/>
    <property type="project" value="TreeGrafter"/>
</dbReference>
<feature type="zinc finger region" description="C3H1-type" evidence="10">
    <location>
        <begin position="266"/>
        <end position="292"/>
    </location>
</feature>
<dbReference type="SMART" id="SM00356">
    <property type="entry name" value="ZnF_C3H1"/>
    <property type="match status" value="4"/>
</dbReference>
<evidence type="ECO:0000256" key="3">
    <source>
        <dbReference type="ARBA" id="ARBA00022490"/>
    </source>
</evidence>
<dbReference type="InterPro" id="IPR054429">
    <property type="entry name" value="Znf-CCCH_Muscleblind-like"/>
</dbReference>
<proteinExistence type="inferred from homology"/>
<dbReference type="PANTHER" id="PTHR12675:SF7">
    <property type="entry name" value="MUSCLEBLIND-LIKE PROTEIN 1"/>
    <property type="match status" value="1"/>
</dbReference>
<keyword evidence="6 10" id="KW-0863">Zinc-finger</keyword>
<dbReference type="Pfam" id="PF00642">
    <property type="entry name" value="zf-CCCH"/>
    <property type="match status" value="1"/>
</dbReference>
<evidence type="ECO:0000256" key="9">
    <source>
        <dbReference type="ARBA" id="ARBA00038226"/>
    </source>
</evidence>
<dbReference type="OrthoDB" id="6285980at2759"/>
<feature type="domain" description="C3H1-type" evidence="11">
    <location>
        <begin position="230"/>
        <end position="258"/>
    </location>
</feature>
<name>A0A9F2QWE7_PYTBI</name>
<dbReference type="PROSITE" id="PS50103">
    <property type="entry name" value="ZF_C3H1"/>
    <property type="match status" value="4"/>
</dbReference>
<evidence type="ECO:0000313" key="12">
    <source>
        <dbReference type="Proteomes" id="UP000695026"/>
    </source>
</evidence>
<feature type="domain" description="C3H1-type" evidence="11">
    <location>
        <begin position="13"/>
        <end position="41"/>
    </location>
</feature>
<keyword evidence="4 10" id="KW-0479">Metal-binding</keyword>
<evidence type="ECO:0000256" key="8">
    <source>
        <dbReference type="ARBA" id="ARBA00023242"/>
    </source>
</evidence>
<evidence type="ECO:0000256" key="4">
    <source>
        <dbReference type="ARBA" id="ARBA00022723"/>
    </source>
</evidence>
<dbReference type="Pfam" id="PF14608">
    <property type="entry name" value="zf-CCCH_2"/>
    <property type="match status" value="1"/>
</dbReference>
<accession>A0A9F2QWE7</accession>
<evidence type="ECO:0000256" key="6">
    <source>
        <dbReference type="ARBA" id="ARBA00022771"/>
    </source>
</evidence>
<evidence type="ECO:0000256" key="7">
    <source>
        <dbReference type="ARBA" id="ARBA00022833"/>
    </source>
</evidence>
<evidence type="ECO:0000256" key="1">
    <source>
        <dbReference type="ARBA" id="ARBA00004123"/>
    </source>
</evidence>
<dbReference type="GO" id="GO:0008270">
    <property type="term" value="F:zinc ion binding"/>
    <property type="evidence" value="ECO:0007669"/>
    <property type="project" value="UniProtKB-KW"/>
</dbReference>
<comment type="similarity">
    <text evidence="9">Belongs to the muscleblind family.</text>
</comment>
<evidence type="ECO:0000259" key="11">
    <source>
        <dbReference type="PROSITE" id="PS50103"/>
    </source>
</evidence>
<dbReference type="RefSeq" id="XP_007426261.1">
    <property type="nucleotide sequence ID" value="XM_007426199.3"/>
</dbReference>
<evidence type="ECO:0000256" key="10">
    <source>
        <dbReference type="PROSITE-ProRule" id="PRU00723"/>
    </source>
</evidence>
<gene>
    <name evidence="13" type="primary">MBNL1</name>
</gene>
<evidence type="ECO:0000256" key="2">
    <source>
        <dbReference type="ARBA" id="ARBA00004496"/>
    </source>
</evidence>
<dbReference type="AlphaFoldDB" id="A0A9F2QWE7"/>
<keyword evidence="7 10" id="KW-0862">Zinc</keyword>
<protein>
    <submittedName>
        <fullName evidence="13">Muscleblind-like protein 1 isoform X2</fullName>
    </submittedName>
</protein>
<dbReference type="PANTHER" id="PTHR12675">
    <property type="entry name" value="MUSCLEBLIND-LIKE PROTEIN"/>
    <property type="match status" value="1"/>
</dbReference>
<dbReference type="InterPro" id="IPR000571">
    <property type="entry name" value="Znf_CCCH"/>
</dbReference>
<evidence type="ECO:0000256" key="5">
    <source>
        <dbReference type="ARBA" id="ARBA00022737"/>
    </source>
</evidence>
<dbReference type="GO" id="GO:0005737">
    <property type="term" value="C:cytoplasm"/>
    <property type="evidence" value="ECO:0007669"/>
    <property type="project" value="UniProtKB-SubCell"/>
</dbReference>
<dbReference type="GO" id="GO:0003723">
    <property type="term" value="F:RNA binding"/>
    <property type="evidence" value="ECO:0007669"/>
    <property type="project" value="TreeGrafter"/>
</dbReference>
<organism evidence="12 13">
    <name type="scientific">Python bivittatus</name>
    <name type="common">Burmese python</name>
    <name type="synonym">Python molurus bivittatus</name>
    <dbReference type="NCBI Taxonomy" id="176946"/>
    <lineage>
        <taxon>Eukaryota</taxon>
        <taxon>Metazoa</taxon>
        <taxon>Chordata</taxon>
        <taxon>Craniata</taxon>
        <taxon>Vertebrata</taxon>
        <taxon>Euteleostomi</taxon>
        <taxon>Lepidosauria</taxon>
        <taxon>Squamata</taxon>
        <taxon>Bifurcata</taxon>
        <taxon>Unidentata</taxon>
        <taxon>Episquamata</taxon>
        <taxon>Toxicofera</taxon>
        <taxon>Serpentes</taxon>
        <taxon>Henophidia</taxon>
        <taxon>Pythonidae</taxon>
        <taxon>Python</taxon>
    </lineage>
</organism>
<dbReference type="FunFam" id="3.30.1370.210:FF:000002">
    <property type="entry name" value="Muscleblind-like 1 isoform 2"/>
    <property type="match status" value="1"/>
</dbReference>
<dbReference type="Gene3D" id="3.30.1370.210">
    <property type="match status" value="2"/>
</dbReference>
<keyword evidence="12" id="KW-1185">Reference proteome</keyword>
<dbReference type="GO" id="GO:0043484">
    <property type="term" value="P:regulation of RNA splicing"/>
    <property type="evidence" value="ECO:0007669"/>
    <property type="project" value="TreeGrafter"/>
</dbReference>
<feature type="domain" description="C3H1-type" evidence="11">
    <location>
        <begin position="47"/>
        <end position="73"/>
    </location>
</feature>
<feature type="zinc finger region" description="C3H1-type" evidence="10">
    <location>
        <begin position="230"/>
        <end position="258"/>
    </location>
</feature>
<feature type="zinc finger region" description="C3H1-type" evidence="10">
    <location>
        <begin position="13"/>
        <end position="41"/>
    </location>
</feature>
<feature type="zinc finger region" description="C3H1-type" evidence="10">
    <location>
        <begin position="47"/>
        <end position="73"/>
    </location>
</feature>
<dbReference type="Pfam" id="PF22628">
    <property type="entry name" value="zf-CCCH_10"/>
    <property type="match status" value="2"/>
</dbReference>
<dbReference type="GeneID" id="103059170"/>
<dbReference type="CTD" id="4154"/>
<keyword evidence="5" id="KW-0677">Repeat</keyword>
<keyword evidence="8" id="KW-0539">Nucleus</keyword>
<dbReference type="Proteomes" id="UP000695026">
    <property type="component" value="Unplaced"/>
</dbReference>
<feature type="domain" description="C3H1-type" evidence="11">
    <location>
        <begin position="266"/>
        <end position="292"/>
    </location>
</feature>
<dbReference type="FunFam" id="3.30.1370.210:FF:000004">
    <property type="entry name" value="Muscleblind like splicing regulator 1"/>
    <property type="match status" value="1"/>
</dbReference>
<sequence length="439" mass="47425">MAVSVTPIRDTKWLTLEVCREFQRGTCSRPDTECKFAHPSKSCQVENGRVIACFDSLKGRCSRENCKYLHPPPHLKTQLEINGRNNLIQQKNMAMLAQQMQLANAMMPGAPLQPVNHIPQTFQKRGGEGSAYFIDTDSIYQYQTLKREECSPSGTPGSVIVCAPLHEPMFSVAPSLATNASTAFNPYLGPVSPGLVPAEILPTAPMLVAGNPGVPVPAAAAAAAQKLMRTDRLEVCREYQRGNCNRGENDCRFAHPADSAMIDTNDNTVTVCMDYIKGRCSREKCKYFHPPAHLQAKIKAAQYQVNQAAAAQAAATAAAMTQSAVKSLKRPLEATFDLGIPQAVLPPLPKRPALEKTNGATAVFNTGIFQYQQALANMQLQQHTAFLPPVPMVHGATPATVSAATTSATSVPFAATATANQIPIISAEHLTSHKYVTQM</sequence>
<evidence type="ECO:0000313" key="13">
    <source>
        <dbReference type="RefSeq" id="XP_007426261.1"/>
    </source>
</evidence>
<reference evidence="13" key="1">
    <citation type="submission" date="2025-08" db="UniProtKB">
        <authorList>
            <consortium name="RefSeq"/>
        </authorList>
    </citation>
    <scope>IDENTIFICATION</scope>
    <source>
        <tissue evidence="13">Liver</tissue>
    </source>
</reference>
<keyword evidence="3" id="KW-0963">Cytoplasm</keyword>